<sequence length="248" mass="27383">MTRPSYVTLDTQQHKDTGITQDPGFSHARAFNLVTIGFNEIASLSGCMPIVIVNHTKPEYTLAAVVGMAPFDNLFCGKAQWLGHAIPLSIQSHPFNYALDNQSLRVLINDADERVSQQATPSTRLFSSDGQPTSLLKHYQSILSNLVSGQQQAKAFIEIIANLNLLTPLSTTLTLQDGQEVVSNDLLTIDETRLAELEKDTVVELHEQGVLIAIHAMMLSLRQYNRLVQLSQHHENSAVKVSLKLAKD</sequence>
<evidence type="ECO:0008006" key="3">
    <source>
        <dbReference type="Google" id="ProtNLM"/>
    </source>
</evidence>
<dbReference type="Pfam" id="PF07277">
    <property type="entry name" value="SapC"/>
    <property type="match status" value="1"/>
</dbReference>
<dbReference type="InterPro" id="IPR010836">
    <property type="entry name" value="SapC"/>
</dbReference>
<protein>
    <recommendedName>
        <fullName evidence="3">SapC family protein</fullName>
    </recommendedName>
</protein>
<gene>
    <name evidence="1" type="ORF">EP13_01160</name>
</gene>
<keyword evidence="2" id="KW-1185">Reference proteome</keyword>
<dbReference type="GeneID" id="78253556"/>
<evidence type="ECO:0000313" key="2">
    <source>
        <dbReference type="Proteomes" id="UP000056090"/>
    </source>
</evidence>
<organism evidence="1 2">
    <name type="scientific">Alteromonas australica</name>
    <dbReference type="NCBI Taxonomy" id="589873"/>
    <lineage>
        <taxon>Bacteria</taxon>
        <taxon>Pseudomonadati</taxon>
        <taxon>Pseudomonadota</taxon>
        <taxon>Gammaproteobacteria</taxon>
        <taxon>Alteromonadales</taxon>
        <taxon>Alteromonadaceae</taxon>
        <taxon>Alteromonas/Salinimonas group</taxon>
        <taxon>Alteromonas</taxon>
    </lineage>
</organism>
<dbReference type="AlphaFoldDB" id="A0A075P228"/>
<name>A0A075P228_9ALTE</name>
<proteinExistence type="predicted"/>
<reference evidence="1 2" key="1">
    <citation type="submission" date="2014-06" db="EMBL/GenBank/DDBJ databases">
        <title>Genomes of Alteromonas australica, a world apart.</title>
        <authorList>
            <person name="Gonzaga A."/>
            <person name="Lopez-Perez M."/>
            <person name="Rodriguez-Valera F."/>
        </authorList>
    </citation>
    <scope>NUCLEOTIDE SEQUENCE [LARGE SCALE GENOMIC DNA]</scope>
    <source>
        <strain evidence="1 2">H 17</strain>
    </source>
</reference>
<evidence type="ECO:0000313" key="1">
    <source>
        <dbReference type="EMBL" id="AIF97417.1"/>
    </source>
</evidence>
<dbReference type="KEGG" id="aal:EP13_01160"/>
<dbReference type="eggNOG" id="COG1262">
    <property type="taxonomic scope" value="Bacteria"/>
</dbReference>
<accession>A0A075P228</accession>
<dbReference type="Proteomes" id="UP000056090">
    <property type="component" value="Chromosome"/>
</dbReference>
<dbReference type="RefSeq" id="WP_044055590.1">
    <property type="nucleotide sequence ID" value="NZ_CBCSKJ010000005.1"/>
</dbReference>
<dbReference type="EMBL" id="CP008849">
    <property type="protein sequence ID" value="AIF97417.1"/>
    <property type="molecule type" value="Genomic_DNA"/>
</dbReference>